<dbReference type="InterPro" id="IPR000089">
    <property type="entry name" value="Biotin_lipoyl"/>
</dbReference>
<dbReference type="PANTHER" id="PTHR45266">
    <property type="entry name" value="OXALOACETATE DECARBOXYLASE ALPHA CHAIN"/>
    <property type="match status" value="1"/>
</dbReference>
<evidence type="ECO:0000256" key="2">
    <source>
        <dbReference type="SAM" id="MobiDB-lite"/>
    </source>
</evidence>
<accession>A0A7V4XSS2</accession>
<dbReference type="EMBL" id="DTKL01000032">
    <property type="protein sequence ID" value="HGY94195.1"/>
    <property type="molecule type" value="Genomic_DNA"/>
</dbReference>
<sequence length="166" mass="18221">MTIYLEMEGQQRKVRLERDTEGHMRIWLDEEPVQVDAQLLRPGVLSLIVDGRAHRVVLEEAVEEMAVHVGRERFAYQLNDPRSLRSRRRSGESGDGPATLKASMPGRVVRVVHARGDSVAAGQGVLVIEAMKMQNEVKSPKDGTVAQLMVAAGDTVSAGQVLAVIE</sequence>
<comment type="caution">
    <text evidence="4">The sequence shown here is derived from an EMBL/GenBank/DDBJ whole genome shotgun (WGS) entry which is preliminary data.</text>
</comment>
<dbReference type="Gene3D" id="2.40.50.100">
    <property type="match status" value="1"/>
</dbReference>
<dbReference type="InterPro" id="IPR011053">
    <property type="entry name" value="Single_hybrid_motif"/>
</dbReference>
<dbReference type="PROSITE" id="PS50968">
    <property type="entry name" value="BIOTINYL_LIPOYL"/>
    <property type="match status" value="1"/>
</dbReference>
<feature type="domain" description="Lipoyl-binding" evidence="3">
    <location>
        <begin position="90"/>
        <end position="166"/>
    </location>
</feature>
<evidence type="ECO:0000259" key="3">
    <source>
        <dbReference type="PROSITE" id="PS50968"/>
    </source>
</evidence>
<feature type="region of interest" description="Disordered" evidence="2">
    <location>
        <begin position="82"/>
        <end position="101"/>
    </location>
</feature>
<dbReference type="Pfam" id="PF00364">
    <property type="entry name" value="Biotin_lipoyl"/>
    <property type="match status" value="1"/>
</dbReference>
<keyword evidence="1" id="KW-0092">Biotin</keyword>
<dbReference type="InterPro" id="IPR001882">
    <property type="entry name" value="Biotin_BS"/>
</dbReference>
<proteinExistence type="predicted"/>
<dbReference type="SUPFAM" id="SSF51230">
    <property type="entry name" value="Single hybrid motif"/>
    <property type="match status" value="1"/>
</dbReference>
<evidence type="ECO:0000256" key="1">
    <source>
        <dbReference type="ARBA" id="ARBA00023267"/>
    </source>
</evidence>
<name>A0A7V4XSS2_9BACT</name>
<evidence type="ECO:0000313" key="4">
    <source>
        <dbReference type="EMBL" id="HGY94195.1"/>
    </source>
</evidence>
<dbReference type="FunFam" id="2.40.50.100:FF:000003">
    <property type="entry name" value="Acetyl-CoA carboxylase biotin carboxyl carrier protein"/>
    <property type="match status" value="1"/>
</dbReference>
<dbReference type="AlphaFoldDB" id="A0A7V4XSS2"/>
<dbReference type="PROSITE" id="PS00188">
    <property type="entry name" value="BIOTIN"/>
    <property type="match status" value="1"/>
</dbReference>
<dbReference type="CDD" id="cd06850">
    <property type="entry name" value="biotinyl_domain"/>
    <property type="match status" value="1"/>
</dbReference>
<dbReference type="InterPro" id="IPR050709">
    <property type="entry name" value="Biotin_Carboxyl_Carrier/Decarb"/>
</dbReference>
<protein>
    <submittedName>
        <fullName evidence="4">Biotin/lipoyl-binding protein</fullName>
    </submittedName>
</protein>
<gene>
    <name evidence="4" type="ORF">ENW50_05855</name>
</gene>
<organism evidence="4">
    <name type="scientific">Acidobacterium capsulatum</name>
    <dbReference type="NCBI Taxonomy" id="33075"/>
    <lineage>
        <taxon>Bacteria</taxon>
        <taxon>Pseudomonadati</taxon>
        <taxon>Acidobacteriota</taxon>
        <taxon>Terriglobia</taxon>
        <taxon>Terriglobales</taxon>
        <taxon>Acidobacteriaceae</taxon>
        <taxon>Acidobacterium</taxon>
    </lineage>
</organism>
<dbReference type="PANTHER" id="PTHR45266:SF3">
    <property type="entry name" value="OXALOACETATE DECARBOXYLASE ALPHA CHAIN"/>
    <property type="match status" value="1"/>
</dbReference>
<reference evidence="4" key="1">
    <citation type="journal article" date="2020" name="mSystems">
        <title>Genome- and Community-Level Interaction Insights into Carbon Utilization and Element Cycling Functions of Hydrothermarchaeota in Hydrothermal Sediment.</title>
        <authorList>
            <person name="Zhou Z."/>
            <person name="Liu Y."/>
            <person name="Xu W."/>
            <person name="Pan J."/>
            <person name="Luo Z.H."/>
            <person name="Li M."/>
        </authorList>
    </citation>
    <scope>NUCLEOTIDE SEQUENCE [LARGE SCALE GENOMIC DNA]</scope>
    <source>
        <strain evidence="4">SpSt-855</strain>
    </source>
</reference>